<keyword evidence="1" id="KW-0812">Transmembrane</keyword>
<dbReference type="Proteomes" id="UP000584642">
    <property type="component" value="Unassembled WGS sequence"/>
</dbReference>
<sequence length="131" mass="13563">MDAIVQPSGHRIALLLGGAVLAVWTGFMALALNHAALPPESDGMVLAVFPPGTSEEASFAALVRAGAEPVRQTWLSFAWVARGEGEGFVGRLHREGALAAYGSIPVAAPVLGGCAVVTDERRAAANYRLTP</sequence>
<evidence type="ECO:0000256" key="1">
    <source>
        <dbReference type="SAM" id="Phobius"/>
    </source>
</evidence>
<organism evidence="2 3">
    <name type="scientific">Azospirillum oleiclasticum</name>
    <dbReference type="NCBI Taxonomy" id="2735135"/>
    <lineage>
        <taxon>Bacteria</taxon>
        <taxon>Pseudomonadati</taxon>
        <taxon>Pseudomonadota</taxon>
        <taxon>Alphaproteobacteria</taxon>
        <taxon>Rhodospirillales</taxon>
        <taxon>Azospirillaceae</taxon>
        <taxon>Azospirillum</taxon>
    </lineage>
</organism>
<evidence type="ECO:0000313" key="2">
    <source>
        <dbReference type="EMBL" id="NYZ19588.1"/>
    </source>
</evidence>
<comment type="caution">
    <text evidence="2">The sequence shown here is derived from an EMBL/GenBank/DDBJ whole genome shotgun (WGS) entry which is preliminary data.</text>
</comment>
<proteinExistence type="predicted"/>
<protein>
    <submittedName>
        <fullName evidence="2">Uncharacterized protein</fullName>
    </submittedName>
</protein>
<dbReference type="EMBL" id="JABFDB010000003">
    <property type="protein sequence ID" value="NYZ19588.1"/>
    <property type="molecule type" value="Genomic_DNA"/>
</dbReference>
<evidence type="ECO:0000313" key="3">
    <source>
        <dbReference type="Proteomes" id="UP000584642"/>
    </source>
</evidence>
<feature type="transmembrane region" description="Helical" evidence="1">
    <location>
        <begin position="12"/>
        <end position="32"/>
    </location>
</feature>
<name>A0ABX2T5R6_9PROT</name>
<keyword evidence="3" id="KW-1185">Reference proteome</keyword>
<keyword evidence="1" id="KW-0472">Membrane</keyword>
<dbReference type="RefSeq" id="WP_180281363.1">
    <property type="nucleotide sequence ID" value="NZ_JABFDB010000003.1"/>
</dbReference>
<gene>
    <name evidence="2" type="ORF">HND93_07680</name>
</gene>
<keyword evidence="1" id="KW-1133">Transmembrane helix</keyword>
<accession>A0ABX2T5R6</accession>
<reference evidence="2 3" key="1">
    <citation type="submission" date="2020-05" db="EMBL/GenBank/DDBJ databases">
        <title>Azospirillum oleiclasticum sp. nov, a nitrogen-fixing and heavy crude oil-emulsifying bacterium isolated from the crude oil of Yumen Oilfield.</title>
        <authorList>
            <person name="Wu D."/>
            <person name="Cai M."/>
            <person name="Zhang X."/>
        </authorList>
    </citation>
    <scope>NUCLEOTIDE SEQUENCE [LARGE SCALE GENOMIC DNA]</scope>
    <source>
        <strain evidence="2 3">ROY-1-1-2</strain>
    </source>
</reference>